<dbReference type="SUPFAM" id="SSF53756">
    <property type="entry name" value="UDP-Glycosyltransferase/glycogen phosphorylase"/>
    <property type="match status" value="1"/>
</dbReference>
<dbReference type="InterPro" id="IPR052182">
    <property type="entry name" value="Glycogen/Maltodextrin_Phosph"/>
</dbReference>
<organism evidence="6 7">
    <name type="scientific">Candidatus Muproteobacteria bacterium RIFCSPHIGHO2_02_FULL_65_16</name>
    <dbReference type="NCBI Taxonomy" id="1817766"/>
    <lineage>
        <taxon>Bacteria</taxon>
        <taxon>Pseudomonadati</taxon>
        <taxon>Pseudomonadota</taxon>
        <taxon>Candidatus Muproteobacteria</taxon>
    </lineage>
</organism>
<keyword evidence="4" id="KW-0663">Pyridoxal phosphate</keyword>
<comment type="catalytic activity">
    <reaction evidence="1">
        <text>[(1-&gt;4)-alpha-D-glucosyl](n) + phosphate = [(1-&gt;4)-alpha-D-glucosyl](n-1) + alpha-D-glucose 1-phosphate</text>
        <dbReference type="Rhea" id="RHEA:41732"/>
        <dbReference type="Rhea" id="RHEA-COMP:9584"/>
        <dbReference type="Rhea" id="RHEA-COMP:9586"/>
        <dbReference type="ChEBI" id="CHEBI:15444"/>
        <dbReference type="ChEBI" id="CHEBI:43474"/>
        <dbReference type="ChEBI" id="CHEBI:58601"/>
        <dbReference type="EC" id="2.4.1.1"/>
    </reaction>
</comment>
<dbReference type="PIRSF" id="PIRSF000460">
    <property type="entry name" value="Pprylas_GlgP"/>
    <property type="match status" value="1"/>
</dbReference>
<feature type="domain" description="DUF3417" evidence="5">
    <location>
        <begin position="14"/>
        <end position="122"/>
    </location>
</feature>
<evidence type="ECO:0000313" key="6">
    <source>
        <dbReference type="EMBL" id="OGI52767.1"/>
    </source>
</evidence>
<keyword evidence="3" id="KW-0021">Allosteric enzyme</keyword>
<name>A0A1F6U5Y4_9PROT</name>
<dbReference type="PANTHER" id="PTHR42655:SF1">
    <property type="entry name" value="GLYCOGEN PHOSPHORYLASE"/>
    <property type="match status" value="1"/>
</dbReference>
<evidence type="ECO:0000256" key="4">
    <source>
        <dbReference type="PIRSR" id="PIRSR000460-1"/>
    </source>
</evidence>
<evidence type="ECO:0000256" key="1">
    <source>
        <dbReference type="ARBA" id="ARBA00001275"/>
    </source>
</evidence>
<dbReference type="AlphaFoldDB" id="A0A1F6U5Y4"/>
<accession>A0A1F6U5Y4</accession>
<dbReference type="GO" id="GO:0005975">
    <property type="term" value="P:carbohydrate metabolic process"/>
    <property type="evidence" value="ECO:0007669"/>
    <property type="project" value="InterPro"/>
</dbReference>
<protein>
    <submittedName>
        <fullName evidence="6">Alpha-glucan phosphorylase</fullName>
    </submittedName>
</protein>
<dbReference type="InterPro" id="IPR000811">
    <property type="entry name" value="Glyco_trans_35"/>
</dbReference>
<dbReference type="Gene3D" id="3.40.50.2000">
    <property type="entry name" value="Glycogen Phosphorylase B"/>
    <property type="match status" value="3"/>
</dbReference>
<sequence>MTGTRYSLEVNPTIPARLKRLEELANDLLYSWDREVRGLYFRLDRQLWEACGHNPKVFLRRISQQRLDEAAEDRIFVEDYNRVLSVYDTYHQERAKSSIQQLLDPEQDLVAYFCAEFGFHESFQIYSGGMGILAGDHCKAASDLGIPFVAVGVLYRQGYFTQTIDAEGNQVAHYAPTHFADLPIRPATDAKGQEIHVPLDMPGRRVTLKVWKAKAGHITLYLLDSDLPENAEADRRITYQLYGGDINTRIQQEIVLGIGGVRALRAVGLKPTVWHINEGHAAFMILERCREHVGQDLDFDGALELVAANTVFTTHTPVPAGHDIFDQHLMQTYFADYARQLGLDMHRFLGLGANTNNPGGFNQTALALRGSRFRNGVSRTHGGVAARMAAYLWPQIPPDENPLGYITNGVHVPTFLAREWVSLFDMRFGGGWRNELLNKEFWEHINDIPDHSYWSLRQSLKAEMLSDVRRRVILQQRRNCCSEALIGRYIQHLTPHETDILTIGFARRFATYKRATLLFSDPQRLARLFSDPRRPVLLIVAGKAHPNDAPAQRMIKVIHDFSRRPEFAGKILVVEGYDLALARKLVTGVDVWLNTPEYPLEASGTSGEKAAINGVINLSVLDGWWDEGFNGENGWSITPHGPQFDHAYRDREEGQELLEIIEKQVIPLYYERNSYGYSEGWVKKSKASMKSVMPRFNAQRMVMDYVQKYYAPARKQLLVMQGNNFARARELAAWRKKIAQKWPQVRLQRLDSPAQQITSGAVLPLRVAAALNGLEADDVLVECLVGTESESGEFVVKDKHVFSPAGRNDAGETLFNLDLKPRLPGLQYYEIRIYPFHAALAHRFEAGYMIRL</sequence>
<gene>
    <name evidence="6" type="ORF">A3B81_05385</name>
</gene>
<dbReference type="Pfam" id="PF00343">
    <property type="entry name" value="Phosphorylase"/>
    <property type="match status" value="1"/>
</dbReference>
<comment type="caution">
    <text evidence="6">The sequence shown here is derived from an EMBL/GenBank/DDBJ whole genome shotgun (WGS) entry which is preliminary data.</text>
</comment>
<feature type="modified residue" description="N6-(pyridoxal phosphate)lysine" evidence="4">
    <location>
        <position position="609"/>
    </location>
</feature>
<proteinExistence type="inferred from homology"/>
<dbReference type="GO" id="GO:0008184">
    <property type="term" value="F:glycogen phosphorylase activity"/>
    <property type="evidence" value="ECO:0007669"/>
    <property type="project" value="InterPro"/>
</dbReference>
<dbReference type="GO" id="GO:0030170">
    <property type="term" value="F:pyridoxal phosphate binding"/>
    <property type="evidence" value="ECO:0007669"/>
    <property type="project" value="InterPro"/>
</dbReference>
<evidence type="ECO:0000313" key="7">
    <source>
        <dbReference type="Proteomes" id="UP000179362"/>
    </source>
</evidence>
<reference evidence="6 7" key="1">
    <citation type="journal article" date="2016" name="Nat. Commun.">
        <title>Thousands of microbial genomes shed light on interconnected biogeochemical processes in an aquifer system.</title>
        <authorList>
            <person name="Anantharaman K."/>
            <person name="Brown C.T."/>
            <person name="Hug L.A."/>
            <person name="Sharon I."/>
            <person name="Castelle C.J."/>
            <person name="Probst A.J."/>
            <person name="Thomas B.C."/>
            <person name="Singh A."/>
            <person name="Wilkins M.J."/>
            <person name="Karaoz U."/>
            <person name="Brodie E.L."/>
            <person name="Williams K.H."/>
            <person name="Hubbard S.S."/>
            <person name="Banfield J.F."/>
        </authorList>
    </citation>
    <scope>NUCLEOTIDE SEQUENCE [LARGE SCALE GENOMIC DNA]</scope>
</reference>
<comment type="similarity">
    <text evidence="2">Belongs to the glycogen phosphorylase family.</text>
</comment>
<evidence type="ECO:0000259" key="5">
    <source>
        <dbReference type="Pfam" id="PF11897"/>
    </source>
</evidence>
<dbReference type="EMBL" id="MFTA01000020">
    <property type="protein sequence ID" value="OGI52767.1"/>
    <property type="molecule type" value="Genomic_DNA"/>
</dbReference>
<evidence type="ECO:0000256" key="3">
    <source>
        <dbReference type="ARBA" id="ARBA00022533"/>
    </source>
</evidence>
<dbReference type="InterPro" id="IPR024517">
    <property type="entry name" value="Glycogen_phosphorylase_DUF3417"/>
</dbReference>
<dbReference type="Pfam" id="PF11897">
    <property type="entry name" value="DUF3417"/>
    <property type="match status" value="1"/>
</dbReference>
<dbReference type="Proteomes" id="UP000179362">
    <property type="component" value="Unassembled WGS sequence"/>
</dbReference>
<dbReference type="InterPro" id="IPR011834">
    <property type="entry name" value="Agluc_phsphrylas"/>
</dbReference>
<evidence type="ECO:0000256" key="2">
    <source>
        <dbReference type="ARBA" id="ARBA00006047"/>
    </source>
</evidence>
<dbReference type="NCBIfam" id="TIGR02094">
    <property type="entry name" value="more_P_ylases"/>
    <property type="match status" value="1"/>
</dbReference>
<dbReference type="PANTHER" id="PTHR42655">
    <property type="entry name" value="GLYCOGEN PHOSPHORYLASE"/>
    <property type="match status" value="1"/>
</dbReference>